<sequence length="243" mass="27596">MKAVILAGGRGTRGKPFTDYIPKAMIPVNGRPLVYHIAKYLTKFDIIDEVIILGDFSGIGKQIEKYFENHTGFKKPIKFIQDSQSGTGGDLVHLKSSLGKSKEFLLWFVDNLCPVDIKKMHKFHTDSKTDATIAVRRYRSEETGFAIVKNGIIKEFKEKPTIELQMAECLGIYIIDSKIINIVKTKKQRKKDLNLSYDILQPLSKKGKIAAYDIEKTQWLDIDSPTRAERNKELVSSIIKKFG</sequence>
<dbReference type="Proteomes" id="UP000196239">
    <property type="component" value="Chromosome 1"/>
</dbReference>
<organism evidence="2 3">
    <name type="scientific">Nitrosotalea devaniterrae</name>
    <dbReference type="NCBI Taxonomy" id="1078905"/>
    <lineage>
        <taxon>Archaea</taxon>
        <taxon>Nitrososphaerota</taxon>
        <taxon>Nitrososphaeria</taxon>
        <taxon>Nitrosotaleales</taxon>
        <taxon>Nitrosotaleaceae</taxon>
        <taxon>Nitrosotalea</taxon>
    </lineage>
</organism>
<keyword evidence="2" id="KW-0808">Transferase</keyword>
<accession>A0A128A1B2</accession>
<dbReference type="KEGG" id="ndv:NDEV_0380"/>
<evidence type="ECO:0000313" key="3">
    <source>
        <dbReference type="Proteomes" id="UP000196239"/>
    </source>
</evidence>
<reference evidence="3" key="1">
    <citation type="submission" date="2015-10" db="EMBL/GenBank/DDBJ databases">
        <authorList>
            <person name="Lehtovirta-Morley L.E."/>
            <person name="Vieille C."/>
        </authorList>
    </citation>
    <scope>NUCLEOTIDE SEQUENCE [LARGE SCALE GENOMIC DNA]</scope>
</reference>
<dbReference type="InterPro" id="IPR050486">
    <property type="entry name" value="Mannose-1P_guanyltransferase"/>
</dbReference>
<dbReference type="AlphaFoldDB" id="A0A128A1B2"/>
<proteinExistence type="predicted"/>
<dbReference type="CDD" id="cd04181">
    <property type="entry name" value="NTP_transferase"/>
    <property type="match status" value="1"/>
</dbReference>
<gene>
    <name evidence="2" type="ORF">NDEV_0380</name>
</gene>
<name>A0A128A1B2_9ARCH</name>
<dbReference type="Pfam" id="PF00483">
    <property type="entry name" value="NTP_transferase"/>
    <property type="match status" value="1"/>
</dbReference>
<dbReference type="EMBL" id="LN890280">
    <property type="protein sequence ID" value="CUR51145.1"/>
    <property type="molecule type" value="Genomic_DNA"/>
</dbReference>
<dbReference type="InterPro" id="IPR029044">
    <property type="entry name" value="Nucleotide-diphossugar_trans"/>
</dbReference>
<feature type="domain" description="Nucleotidyl transferase" evidence="1">
    <location>
        <begin position="2"/>
        <end position="222"/>
    </location>
</feature>
<dbReference type="GO" id="GO:0016740">
    <property type="term" value="F:transferase activity"/>
    <property type="evidence" value="ECO:0007669"/>
    <property type="project" value="UniProtKB-KW"/>
</dbReference>
<dbReference type="PANTHER" id="PTHR22572">
    <property type="entry name" value="SUGAR-1-PHOSPHATE GUANYL TRANSFERASE"/>
    <property type="match status" value="1"/>
</dbReference>
<protein>
    <submittedName>
        <fullName evidence="2">Nucleotidyl transferase</fullName>
    </submittedName>
</protein>
<keyword evidence="3" id="KW-1185">Reference proteome</keyword>
<dbReference type="Gene3D" id="3.90.550.10">
    <property type="entry name" value="Spore Coat Polysaccharide Biosynthesis Protein SpsA, Chain A"/>
    <property type="match status" value="1"/>
</dbReference>
<evidence type="ECO:0000313" key="2">
    <source>
        <dbReference type="EMBL" id="CUR51145.1"/>
    </source>
</evidence>
<evidence type="ECO:0000259" key="1">
    <source>
        <dbReference type="Pfam" id="PF00483"/>
    </source>
</evidence>
<dbReference type="InterPro" id="IPR005835">
    <property type="entry name" value="NTP_transferase_dom"/>
</dbReference>
<dbReference type="SUPFAM" id="SSF53448">
    <property type="entry name" value="Nucleotide-diphospho-sugar transferases"/>
    <property type="match status" value="1"/>
</dbReference>